<keyword evidence="4" id="KW-1185">Reference proteome</keyword>
<accession>A0A1E3VK53</accession>
<reference evidence="3 4" key="1">
    <citation type="journal article" date="2016" name="Environ. Microbiol.">
        <title>New Methyloceanibacter diversity from North Sea sediments includes methanotroph containing solely the soluble methane monooxygenase.</title>
        <authorList>
            <person name="Vekeman B."/>
            <person name="Kerckhof F.M."/>
            <person name="Cremers G."/>
            <person name="de Vos P."/>
            <person name="Vandamme P."/>
            <person name="Boon N."/>
            <person name="Op den Camp H.J."/>
            <person name="Heylen K."/>
        </authorList>
    </citation>
    <scope>NUCLEOTIDE SEQUENCE [LARGE SCALE GENOMIC DNA]</scope>
    <source>
        <strain evidence="3 4">R-67176</strain>
    </source>
</reference>
<evidence type="ECO:0000256" key="2">
    <source>
        <dbReference type="SAM" id="Phobius"/>
    </source>
</evidence>
<protein>
    <submittedName>
        <fullName evidence="3">Uncharacterized protein</fullName>
    </submittedName>
</protein>
<feature type="compositionally biased region" description="Low complexity" evidence="1">
    <location>
        <begin position="178"/>
        <end position="195"/>
    </location>
</feature>
<evidence type="ECO:0000313" key="3">
    <source>
        <dbReference type="EMBL" id="ODR93894.1"/>
    </source>
</evidence>
<gene>
    <name evidence="3" type="ORF">AUC70_09755</name>
</gene>
<dbReference type="AlphaFoldDB" id="A0A1E3VK53"/>
<feature type="transmembrane region" description="Helical" evidence="2">
    <location>
        <begin position="39"/>
        <end position="61"/>
    </location>
</feature>
<dbReference type="Proteomes" id="UP000094172">
    <property type="component" value="Unassembled WGS sequence"/>
</dbReference>
<sequence>MYPEKRVQAAAAAVFLTLFAAYDRFLQGVERMNRLVGKTLAFMAASRAALFAALSPLLAFASSVGRKVARRFAESFPELAVRGRWLRGRAMRLPRPAVRLIAASTAVVLTLAALALPGRDNGRMLASVELALGGSGGGVAGAHADEILITAPPQTLAATGSIPTPPALDAPEQQLTNTAPQPQEPAQAEKPAQTQEPNLAGLAEIPPELLAKQGKRNGAGSARKASFAAFSEAQENLPWKEVEPVVFTPMGPGQQHKSGTAPAQSPAPGITKVSSADISKWTKGKATKIMGADRTKPLYHFVVWLEPPKALQGRVAGVSYDFSSPAVQPQSQASSDPGSGFKINAAGLACADEITVTLRFDDGRVETTHIDGCELFNKA</sequence>
<organism evidence="3 4">
    <name type="scientific">Methyloceanibacter stevinii</name>
    <dbReference type="NCBI Taxonomy" id="1774970"/>
    <lineage>
        <taxon>Bacteria</taxon>
        <taxon>Pseudomonadati</taxon>
        <taxon>Pseudomonadota</taxon>
        <taxon>Alphaproteobacteria</taxon>
        <taxon>Hyphomicrobiales</taxon>
        <taxon>Hyphomicrobiaceae</taxon>
        <taxon>Methyloceanibacter</taxon>
    </lineage>
</organism>
<evidence type="ECO:0000313" key="4">
    <source>
        <dbReference type="Proteomes" id="UP000094172"/>
    </source>
</evidence>
<feature type="region of interest" description="Disordered" evidence="1">
    <location>
        <begin position="156"/>
        <end position="195"/>
    </location>
</feature>
<name>A0A1E3VK53_9HYPH</name>
<dbReference type="EMBL" id="LPWE01000013">
    <property type="protein sequence ID" value="ODR93894.1"/>
    <property type="molecule type" value="Genomic_DNA"/>
</dbReference>
<keyword evidence="2" id="KW-0812">Transmembrane</keyword>
<evidence type="ECO:0000256" key="1">
    <source>
        <dbReference type="SAM" id="MobiDB-lite"/>
    </source>
</evidence>
<feature type="region of interest" description="Disordered" evidence="1">
    <location>
        <begin position="252"/>
        <end position="274"/>
    </location>
</feature>
<feature type="transmembrane region" description="Helical" evidence="2">
    <location>
        <begin position="97"/>
        <end position="116"/>
    </location>
</feature>
<proteinExistence type="predicted"/>
<comment type="caution">
    <text evidence="3">The sequence shown here is derived from an EMBL/GenBank/DDBJ whole genome shotgun (WGS) entry which is preliminary data.</text>
</comment>
<keyword evidence="2" id="KW-0472">Membrane</keyword>
<keyword evidence="2" id="KW-1133">Transmembrane helix</keyword>